<organism evidence="7 8">
    <name type="scientific">Phialocephala subalpina</name>
    <dbReference type="NCBI Taxonomy" id="576137"/>
    <lineage>
        <taxon>Eukaryota</taxon>
        <taxon>Fungi</taxon>
        <taxon>Dikarya</taxon>
        <taxon>Ascomycota</taxon>
        <taxon>Pezizomycotina</taxon>
        <taxon>Leotiomycetes</taxon>
        <taxon>Helotiales</taxon>
        <taxon>Mollisiaceae</taxon>
        <taxon>Phialocephala</taxon>
        <taxon>Phialocephala fortinii species complex</taxon>
    </lineage>
</organism>
<dbReference type="InterPro" id="IPR050416">
    <property type="entry name" value="FAD-linked_Oxidoreductase"/>
</dbReference>
<evidence type="ECO:0000256" key="2">
    <source>
        <dbReference type="ARBA" id="ARBA00022630"/>
    </source>
</evidence>
<evidence type="ECO:0000259" key="6">
    <source>
        <dbReference type="PROSITE" id="PS51387"/>
    </source>
</evidence>
<dbReference type="PANTHER" id="PTHR42973:SF13">
    <property type="entry name" value="FAD-BINDING PCMH-TYPE DOMAIN-CONTAINING PROTEIN"/>
    <property type="match status" value="1"/>
</dbReference>
<dbReference type="SUPFAM" id="SSF56176">
    <property type="entry name" value="FAD-binding/transporter-associated domain-like"/>
    <property type="match status" value="2"/>
</dbReference>
<keyword evidence="5" id="KW-0732">Signal</keyword>
<gene>
    <name evidence="7" type="ORF">PAC_15599</name>
</gene>
<feature type="domain" description="FAD-binding PCMH-type" evidence="6">
    <location>
        <begin position="70"/>
        <end position="336"/>
    </location>
</feature>
<protein>
    <recommendedName>
        <fullName evidence="6">FAD-binding PCMH-type domain-containing protein</fullName>
    </recommendedName>
</protein>
<dbReference type="GO" id="GO:0016491">
    <property type="term" value="F:oxidoreductase activity"/>
    <property type="evidence" value="ECO:0007669"/>
    <property type="project" value="UniProtKB-KW"/>
</dbReference>
<evidence type="ECO:0000256" key="1">
    <source>
        <dbReference type="ARBA" id="ARBA00005466"/>
    </source>
</evidence>
<dbReference type="GO" id="GO:0071949">
    <property type="term" value="F:FAD binding"/>
    <property type="evidence" value="ECO:0007669"/>
    <property type="project" value="InterPro"/>
</dbReference>
<comment type="similarity">
    <text evidence="1">Belongs to the oxygen-dependent FAD-linked oxidoreductase family.</text>
</comment>
<dbReference type="InterPro" id="IPR006094">
    <property type="entry name" value="Oxid_FAD_bind_N"/>
</dbReference>
<name>A0A1L7XKY0_9HELO</name>
<dbReference type="Gene3D" id="3.30.465.10">
    <property type="match status" value="2"/>
</dbReference>
<dbReference type="InterPro" id="IPR016169">
    <property type="entry name" value="FAD-bd_PCMH_sub2"/>
</dbReference>
<dbReference type="InterPro" id="IPR036318">
    <property type="entry name" value="FAD-bd_PCMH-like_sf"/>
</dbReference>
<dbReference type="AlphaFoldDB" id="A0A1L7XKY0"/>
<dbReference type="PROSITE" id="PS51257">
    <property type="entry name" value="PROKAR_LIPOPROTEIN"/>
    <property type="match status" value="1"/>
</dbReference>
<evidence type="ECO:0000256" key="5">
    <source>
        <dbReference type="SAM" id="SignalP"/>
    </source>
</evidence>
<dbReference type="OrthoDB" id="2151789at2759"/>
<dbReference type="PROSITE" id="PS51387">
    <property type="entry name" value="FAD_PCMH"/>
    <property type="match status" value="1"/>
</dbReference>
<evidence type="ECO:0000256" key="4">
    <source>
        <dbReference type="ARBA" id="ARBA00023002"/>
    </source>
</evidence>
<dbReference type="PANTHER" id="PTHR42973">
    <property type="entry name" value="BINDING OXIDOREDUCTASE, PUTATIVE (AFU_ORTHOLOGUE AFUA_1G17690)-RELATED"/>
    <property type="match status" value="1"/>
</dbReference>
<keyword evidence="8" id="KW-1185">Reference proteome</keyword>
<dbReference type="EMBL" id="FJOG01000032">
    <property type="protein sequence ID" value="CZR65699.1"/>
    <property type="molecule type" value="Genomic_DNA"/>
</dbReference>
<reference evidence="7 8" key="1">
    <citation type="submission" date="2016-03" db="EMBL/GenBank/DDBJ databases">
        <authorList>
            <person name="Ploux O."/>
        </authorList>
    </citation>
    <scope>NUCLEOTIDE SEQUENCE [LARGE SCALE GENOMIC DNA]</scope>
    <source>
        <strain evidence="7 8">UAMH 11012</strain>
    </source>
</reference>
<feature type="signal peptide" evidence="5">
    <location>
        <begin position="1"/>
        <end position="24"/>
    </location>
</feature>
<dbReference type="Proteomes" id="UP000184330">
    <property type="component" value="Unassembled WGS sequence"/>
</dbReference>
<feature type="chain" id="PRO_5012724698" description="FAD-binding PCMH-type domain-containing protein" evidence="5">
    <location>
        <begin position="25"/>
        <end position="502"/>
    </location>
</feature>
<evidence type="ECO:0000313" key="8">
    <source>
        <dbReference type="Proteomes" id="UP000184330"/>
    </source>
</evidence>
<evidence type="ECO:0000256" key="3">
    <source>
        <dbReference type="ARBA" id="ARBA00022827"/>
    </source>
</evidence>
<dbReference type="Pfam" id="PF01565">
    <property type="entry name" value="FAD_binding_4"/>
    <property type="match status" value="1"/>
</dbReference>
<dbReference type="STRING" id="576137.A0A1L7XKY0"/>
<keyword evidence="4" id="KW-0560">Oxidoreductase</keyword>
<accession>A0A1L7XKY0</accession>
<dbReference type="InterPro" id="IPR016166">
    <property type="entry name" value="FAD-bd_PCMH"/>
</dbReference>
<keyword evidence="3" id="KW-0274">FAD</keyword>
<sequence>MGVNLRHFLLSALVIPGSLPVTTATAFSANATTACQSISSTGTETLTLQADALNPQWIDAQSHYWSAANADLYPACAVFPTSAEEVSQIVSILQNSTGVTFAVKSGGHNPNVGFSSVDGGVLISMSNLSSTVLSQDQTTADIGPGARWAEVAEALDPSGNSTGVTFAVKSGGHNPNVGFSSVDGGVLISMSNLSSTVLSQDQTTADIGPGASHPETPLLTPAEIWGGIRSYAATEAAAILNATQNFTENYYKDPKAAVIVTGEIAIDSLLEIFVVFFFYDGPSPPDDVFAEFNAIPSLTDGTKVRSYYDLINSDDSTNLYGLRYLIRGTTLPNLPDTTGKELYNYHYNEWKNYVMTEGILLPGFIFSLAFQPMPYIIPGQSVAAGGNALGMNPAEGDRMWMEYDISWLTALGDDSAHSMAMNITATIDEYVKTTYAGIPNTHYRSGDLEVEEYNPIFLNDAMYDQMTLQSYENDGYAKLKAIQQRVDPTGFFPSRTGGFKFT</sequence>
<proteinExistence type="inferred from homology"/>
<keyword evidence="2" id="KW-0285">Flavoprotein</keyword>
<evidence type="ECO:0000313" key="7">
    <source>
        <dbReference type="EMBL" id="CZR65699.1"/>
    </source>
</evidence>